<dbReference type="GO" id="GO:0008270">
    <property type="term" value="F:zinc ion binding"/>
    <property type="evidence" value="ECO:0007669"/>
    <property type="project" value="InterPro"/>
</dbReference>
<dbReference type="SUPFAM" id="SSF57701">
    <property type="entry name" value="Zn2/Cys6 DNA-binding domain"/>
    <property type="match status" value="1"/>
</dbReference>
<keyword evidence="3" id="KW-0472">Membrane</keyword>
<organism evidence="5 6">
    <name type="scientific">Mycena alexandri</name>
    <dbReference type="NCBI Taxonomy" id="1745969"/>
    <lineage>
        <taxon>Eukaryota</taxon>
        <taxon>Fungi</taxon>
        <taxon>Dikarya</taxon>
        <taxon>Basidiomycota</taxon>
        <taxon>Agaricomycotina</taxon>
        <taxon>Agaricomycetes</taxon>
        <taxon>Agaricomycetidae</taxon>
        <taxon>Agaricales</taxon>
        <taxon>Marasmiineae</taxon>
        <taxon>Mycenaceae</taxon>
        <taxon>Mycena</taxon>
    </lineage>
</organism>
<keyword evidence="1" id="KW-0479">Metal-binding</keyword>
<reference evidence="5" key="1">
    <citation type="submission" date="2023-03" db="EMBL/GenBank/DDBJ databases">
        <title>Massive genome expansion in bonnet fungi (Mycena s.s.) driven by repeated elements and novel gene families across ecological guilds.</title>
        <authorList>
            <consortium name="Lawrence Berkeley National Laboratory"/>
            <person name="Harder C.B."/>
            <person name="Miyauchi S."/>
            <person name="Viragh M."/>
            <person name="Kuo A."/>
            <person name="Thoen E."/>
            <person name="Andreopoulos B."/>
            <person name="Lu D."/>
            <person name="Skrede I."/>
            <person name="Drula E."/>
            <person name="Henrissat B."/>
            <person name="Morin E."/>
            <person name="Kohler A."/>
            <person name="Barry K."/>
            <person name="LaButti K."/>
            <person name="Morin E."/>
            <person name="Salamov A."/>
            <person name="Lipzen A."/>
            <person name="Mereny Z."/>
            <person name="Hegedus B."/>
            <person name="Baldrian P."/>
            <person name="Stursova M."/>
            <person name="Weitz H."/>
            <person name="Taylor A."/>
            <person name="Grigoriev I.V."/>
            <person name="Nagy L.G."/>
            <person name="Martin F."/>
            <person name="Kauserud H."/>
        </authorList>
    </citation>
    <scope>NUCLEOTIDE SEQUENCE</scope>
    <source>
        <strain evidence="5">CBHHK200</strain>
    </source>
</reference>
<name>A0AAD6X7A9_9AGAR</name>
<dbReference type="PANTHER" id="PTHR46910:SF38">
    <property type="entry name" value="ZN(2)-C6 FUNGAL-TYPE DOMAIN-CONTAINING PROTEIN"/>
    <property type="match status" value="1"/>
</dbReference>
<proteinExistence type="predicted"/>
<feature type="domain" description="Zn(2)-C6 fungal-type" evidence="4">
    <location>
        <begin position="22"/>
        <end position="55"/>
    </location>
</feature>
<dbReference type="PROSITE" id="PS50048">
    <property type="entry name" value="ZN2_CY6_FUNGAL_2"/>
    <property type="match status" value="1"/>
</dbReference>
<comment type="caution">
    <text evidence="5">The sequence shown here is derived from an EMBL/GenBank/DDBJ whole genome shotgun (WGS) entry which is preliminary data.</text>
</comment>
<sequence length="795" mass="89239">MSTNEEELEADSRGKRRRIQRACDLCRRRKIRCDGSEMPGAKCTTCSDSSVDCTYLEAAVKRAPKKNYVDSLEEQLDQSMTLISQLRSELAAAHFNGTSSPTLASRIDTALTPTTPIDNAYDQRTAALGILRARLRAFALPSPPPHGDDLDHLDLARNLEKLSLGRPVANAFYGKGSGATLVTAVLDLKADVEREEAWSRGHTPEHSLDEASGWQNGASWTSRRMRFWTFKPWQRTPARAHAFKFPPAAMINDLTELYFMHQNVYVPLLHRPTFERCVAEGLYLRNDGFAATVILVCAVASRWSKDPEVAFLGADPTVGVGGITCGWRWFDQVRNVRNEMFGPATLYDLQYYCLAVQFLECSSEPQTAWTLIGFGLRRAQDIGAHRRTAPYEVPSVENELLKRAFWVLMYMDRLMSAGTGRPCALEESDIDVEMPIECDDEYWEHPTRPFQQPPGLPSKIVFFTRILRLNHLLAFSLKLLYPLNKTRATFSFDDAFEETLVAELDSALNGWYEGIPEHLRWDAERQDLVFFNQSVALHCKYHHLQIYIHRRFIPFLRKSGPTGLPSLAVCTSAARACANMVDIQRRRMNNVPTMINLLPAFTAGIVLLLNVWSGKRMGVMLDPSREMVNVRKCMQVVRLCEDRWQSAGLFWDILAELASVGRLPLPNLTTNGQAPSPSARANVPLDSPYTPIPQVLPVVSDFNRGDLYTSMSMEASVFTPAPTRAPGKTSLASDDLFAAMPTDPAEVSRELGEMMNLIDSDTIAMWTNAPVGLRMEEWGSYFNDFSEITQGLPSS</sequence>
<accession>A0AAD6X7A9</accession>
<dbReference type="InterPro" id="IPR050987">
    <property type="entry name" value="AtrR-like"/>
</dbReference>
<evidence type="ECO:0000259" key="4">
    <source>
        <dbReference type="PROSITE" id="PS50048"/>
    </source>
</evidence>
<dbReference type="Pfam" id="PF00172">
    <property type="entry name" value="Zn_clus"/>
    <property type="match status" value="1"/>
</dbReference>
<dbReference type="CDD" id="cd12148">
    <property type="entry name" value="fungal_TF_MHR"/>
    <property type="match status" value="1"/>
</dbReference>
<feature type="transmembrane region" description="Helical" evidence="3">
    <location>
        <begin position="594"/>
        <end position="612"/>
    </location>
</feature>
<dbReference type="PROSITE" id="PS00463">
    <property type="entry name" value="ZN2_CY6_FUNGAL_1"/>
    <property type="match status" value="1"/>
</dbReference>
<keyword evidence="3" id="KW-0812">Transmembrane</keyword>
<dbReference type="GO" id="GO:0003677">
    <property type="term" value="F:DNA binding"/>
    <property type="evidence" value="ECO:0007669"/>
    <property type="project" value="InterPro"/>
</dbReference>
<evidence type="ECO:0000256" key="1">
    <source>
        <dbReference type="ARBA" id="ARBA00022723"/>
    </source>
</evidence>
<dbReference type="CDD" id="cd00067">
    <property type="entry name" value="GAL4"/>
    <property type="match status" value="1"/>
</dbReference>
<evidence type="ECO:0000313" key="6">
    <source>
        <dbReference type="Proteomes" id="UP001218188"/>
    </source>
</evidence>
<evidence type="ECO:0000313" key="5">
    <source>
        <dbReference type="EMBL" id="KAJ7034809.1"/>
    </source>
</evidence>
<keyword evidence="6" id="KW-1185">Reference proteome</keyword>
<keyword evidence="3" id="KW-1133">Transmembrane helix</keyword>
<dbReference type="AlphaFoldDB" id="A0AAD6X7A9"/>
<evidence type="ECO:0000256" key="3">
    <source>
        <dbReference type="SAM" id="Phobius"/>
    </source>
</evidence>
<dbReference type="Pfam" id="PF04082">
    <property type="entry name" value="Fungal_trans"/>
    <property type="match status" value="1"/>
</dbReference>
<evidence type="ECO:0000256" key="2">
    <source>
        <dbReference type="ARBA" id="ARBA00023242"/>
    </source>
</evidence>
<protein>
    <submittedName>
        <fullName evidence="5">Fungal-specific transcription factor domain-containing protein</fullName>
    </submittedName>
</protein>
<dbReference type="GO" id="GO:0000981">
    <property type="term" value="F:DNA-binding transcription factor activity, RNA polymerase II-specific"/>
    <property type="evidence" value="ECO:0007669"/>
    <property type="project" value="InterPro"/>
</dbReference>
<gene>
    <name evidence="5" type="ORF">C8F04DRAFT_1100167</name>
</gene>
<dbReference type="Proteomes" id="UP001218188">
    <property type="component" value="Unassembled WGS sequence"/>
</dbReference>
<dbReference type="SMART" id="SM00906">
    <property type="entry name" value="Fungal_trans"/>
    <property type="match status" value="1"/>
</dbReference>
<dbReference type="InterPro" id="IPR036864">
    <property type="entry name" value="Zn2-C6_fun-type_DNA-bd_sf"/>
</dbReference>
<dbReference type="Gene3D" id="4.10.240.10">
    <property type="entry name" value="Zn(2)-C6 fungal-type DNA-binding domain"/>
    <property type="match status" value="1"/>
</dbReference>
<dbReference type="GO" id="GO:0006351">
    <property type="term" value="P:DNA-templated transcription"/>
    <property type="evidence" value="ECO:0007669"/>
    <property type="project" value="InterPro"/>
</dbReference>
<keyword evidence="2" id="KW-0539">Nucleus</keyword>
<dbReference type="EMBL" id="JARJCM010000054">
    <property type="protein sequence ID" value="KAJ7034809.1"/>
    <property type="molecule type" value="Genomic_DNA"/>
</dbReference>
<dbReference type="SMART" id="SM00066">
    <property type="entry name" value="GAL4"/>
    <property type="match status" value="1"/>
</dbReference>
<dbReference type="PANTHER" id="PTHR46910">
    <property type="entry name" value="TRANSCRIPTION FACTOR PDR1"/>
    <property type="match status" value="1"/>
</dbReference>
<dbReference type="InterPro" id="IPR001138">
    <property type="entry name" value="Zn2Cys6_DnaBD"/>
</dbReference>
<dbReference type="InterPro" id="IPR007219">
    <property type="entry name" value="XnlR_reg_dom"/>
</dbReference>